<feature type="transmembrane region" description="Helical" evidence="8">
    <location>
        <begin position="111"/>
        <end position="131"/>
    </location>
</feature>
<dbReference type="EC" id="2.7.13.3" evidence="2"/>
<evidence type="ECO:0000256" key="7">
    <source>
        <dbReference type="ARBA" id="ARBA00023136"/>
    </source>
</evidence>
<dbReference type="Pfam" id="PF02518">
    <property type="entry name" value="HATPase_c"/>
    <property type="match status" value="1"/>
</dbReference>
<evidence type="ECO:0000256" key="4">
    <source>
        <dbReference type="ARBA" id="ARBA00022679"/>
    </source>
</evidence>
<dbReference type="InterPro" id="IPR003594">
    <property type="entry name" value="HATPase_dom"/>
</dbReference>
<keyword evidence="5" id="KW-0418">Kinase</keyword>
<dbReference type="PANTHER" id="PTHR43711:SF1">
    <property type="entry name" value="HISTIDINE KINASE 1"/>
    <property type="match status" value="1"/>
</dbReference>
<dbReference type="InterPro" id="IPR005467">
    <property type="entry name" value="His_kinase_dom"/>
</dbReference>
<dbReference type="FunFam" id="3.30.565.10:FF:000006">
    <property type="entry name" value="Sensor histidine kinase WalK"/>
    <property type="match status" value="1"/>
</dbReference>
<dbReference type="SMART" id="SM00387">
    <property type="entry name" value="HATPase_c"/>
    <property type="match status" value="1"/>
</dbReference>
<dbReference type="InterPro" id="IPR003661">
    <property type="entry name" value="HisK_dim/P_dom"/>
</dbReference>
<evidence type="ECO:0000256" key="1">
    <source>
        <dbReference type="ARBA" id="ARBA00000085"/>
    </source>
</evidence>
<proteinExistence type="predicted"/>
<evidence type="ECO:0000256" key="5">
    <source>
        <dbReference type="ARBA" id="ARBA00022777"/>
    </source>
</evidence>
<feature type="transmembrane region" description="Helical" evidence="8">
    <location>
        <begin position="54"/>
        <end position="74"/>
    </location>
</feature>
<gene>
    <name evidence="10" type="ORF">A3H26_03180</name>
</gene>
<dbReference type="PRINTS" id="PR00344">
    <property type="entry name" value="BCTRLSENSOR"/>
</dbReference>
<keyword evidence="3" id="KW-0597">Phosphoprotein</keyword>
<dbReference type="InterPro" id="IPR036097">
    <property type="entry name" value="HisK_dim/P_sf"/>
</dbReference>
<dbReference type="CDD" id="cd00082">
    <property type="entry name" value="HisKA"/>
    <property type="match status" value="1"/>
</dbReference>
<dbReference type="InterPro" id="IPR004358">
    <property type="entry name" value="Sig_transdc_His_kin-like_C"/>
</dbReference>
<dbReference type="InterPro" id="IPR050736">
    <property type="entry name" value="Sensor_HK_Regulatory"/>
</dbReference>
<evidence type="ECO:0000259" key="9">
    <source>
        <dbReference type="PROSITE" id="PS50109"/>
    </source>
</evidence>
<evidence type="ECO:0000256" key="6">
    <source>
        <dbReference type="ARBA" id="ARBA00023012"/>
    </source>
</evidence>
<sequence>MVFASIFLLFKKTRESVGLEKKQFQLILIGTFTTYILIIIFNLIFPIVLKDVGFIKFTPIFLFPSVAFISYAIIKHGLFDIKIIATELLVFVIWIIVFVEILTKTSWEERIIESVIFLFVVVFGIFLIRSVRKEVSQREKFELLSKELGVANAKLQELDQMKTDFISIASHQLRTPLTAIKGYSSMILEGTYGDTSLKIKGAVDKIFQSAQRLIYIVNDLLDVSRIEQGRFQLALEEVKIANVLKDVVEELRTNAQKKNLDLSFNVSIDDAEVKIKADPSKIRQVLTNLVDNAIKYTPSGYVKAELQRVGATVLISVKDSGAGISPETLSNLFQKFTRAKNVAKLHTDGSGLGLYIAKQIIDAHQGKIWAESTGEGHGSRFCVELPIGN</sequence>
<evidence type="ECO:0000256" key="8">
    <source>
        <dbReference type="SAM" id="Phobius"/>
    </source>
</evidence>
<dbReference type="SMART" id="SM00388">
    <property type="entry name" value="HisKA"/>
    <property type="match status" value="1"/>
</dbReference>
<dbReference type="GO" id="GO:0000155">
    <property type="term" value="F:phosphorelay sensor kinase activity"/>
    <property type="evidence" value="ECO:0007669"/>
    <property type="project" value="InterPro"/>
</dbReference>
<keyword evidence="8" id="KW-1133">Transmembrane helix</keyword>
<name>A0A1F4VGW1_UNCKA</name>
<keyword evidence="8" id="KW-0812">Transmembrane</keyword>
<protein>
    <recommendedName>
        <fullName evidence="2">histidine kinase</fullName>
        <ecNumber evidence="2">2.7.13.3</ecNumber>
    </recommendedName>
</protein>
<dbReference type="Gene3D" id="3.30.565.10">
    <property type="entry name" value="Histidine kinase-like ATPase, C-terminal domain"/>
    <property type="match status" value="1"/>
</dbReference>
<feature type="domain" description="Histidine kinase" evidence="9">
    <location>
        <begin position="168"/>
        <end position="389"/>
    </location>
</feature>
<dbReference type="PANTHER" id="PTHR43711">
    <property type="entry name" value="TWO-COMPONENT HISTIDINE KINASE"/>
    <property type="match status" value="1"/>
</dbReference>
<evidence type="ECO:0000256" key="3">
    <source>
        <dbReference type="ARBA" id="ARBA00022553"/>
    </source>
</evidence>
<dbReference type="STRING" id="1802630.A3H26_03180"/>
<dbReference type="InterPro" id="IPR036890">
    <property type="entry name" value="HATPase_C_sf"/>
</dbReference>
<evidence type="ECO:0000256" key="2">
    <source>
        <dbReference type="ARBA" id="ARBA00012438"/>
    </source>
</evidence>
<reference evidence="10 11" key="1">
    <citation type="journal article" date="2016" name="Nat. Commun.">
        <title>Thousands of microbial genomes shed light on interconnected biogeochemical processes in an aquifer system.</title>
        <authorList>
            <person name="Anantharaman K."/>
            <person name="Brown C.T."/>
            <person name="Hug L.A."/>
            <person name="Sharon I."/>
            <person name="Castelle C.J."/>
            <person name="Probst A.J."/>
            <person name="Thomas B.C."/>
            <person name="Singh A."/>
            <person name="Wilkins M.J."/>
            <person name="Karaoz U."/>
            <person name="Brodie E.L."/>
            <person name="Williams K.H."/>
            <person name="Hubbard S.S."/>
            <person name="Banfield J.F."/>
        </authorList>
    </citation>
    <scope>NUCLEOTIDE SEQUENCE [LARGE SCALE GENOMIC DNA]</scope>
</reference>
<dbReference type="SUPFAM" id="SSF47384">
    <property type="entry name" value="Homodimeric domain of signal transducing histidine kinase"/>
    <property type="match status" value="1"/>
</dbReference>
<accession>A0A1F4VGW1</accession>
<dbReference type="Pfam" id="PF00512">
    <property type="entry name" value="HisKA"/>
    <property type="match status" value="1"/>
</dbReference>
<dbReference type="EMBL" id="MEVN01000045">
    <property type="protein sequence ID" value="OGC56190.1"/>
    <property type="molecule type" value="Genomic_DNA"/>
</dbReference>
<comment type="catalytic activity">
    <reaction evidence="1">
        <text>ATP + protein L-histidine = ADP + protein N-phospho-L-histidine.</text>
        <dbReference type="EC" id="2.7.13.3"/>
    </reaction>
</comment>
<keyword evidence="6" id="KW-0902">Two-component regulatory system</keyword>
<dbReference type="Proteomes" id="UP000177763">
    <property type="component" value="Unassembled WGS sequence"/>
</dbReference>
<feature type="transmembrane region" description="Helical" evidence="8">
    <location>
        <begin position="81"/>
        <end position="99"/>
    </location>
</feature>
<comment type="caution">
    <text evidence="10">The sequence shown here is derived from an EMBL/GenBank/DDBJ whole genome shotgun (WGS) entry which is preliminary data.</text>
</comment>
<dbReference type="PROSITE" id="PS50109">
    <property type="entry name" value="HIS_KIN"/>
    <property type="match status" value="1"/>
</dbReference>
<evidence type="ECO:0000313" key="11">
    <source>
        <dbReference type="Proteomes" id="UP000177763"/>
    </source>
</evidence>
<feature type="transmembrane region" description="Helical" evidence="8">
    <location>
        <begin position="26"/>
        <end position="48"/>
    </location>
</feature>
<dbReference type="SUPFAM" id="SSF55874">
    <property type="entry name" value="ATPase domain of HSP90 chaperone/DNA topoisomerase II/histidine kinase"/>
    <property type="match status" value="1"/>
</dbReference>
<organism evidence="10 11">
    <name type="scientific">candidate division WWE3 bacterium RIFCSPLOWO2_12_FULL_36_10</name>
    <dbReference type="NCBI Taxonomy" id="1802630"/>
    <lineage>
        <taxon>Bacteria</taxon>
        <taxon>Katanobacteria</taxon>
    </lineage>
</organism>
<keyword evidence="4" id="KW-0808">Transferase</keyword>
<keyword evidence="7 8" id="KW-0472">Membrane</keyword>
<evidence type="ECO:0000313" key="10">
    <source>
        <dbReference type="EMBL" id="OGC56190.1"/>
    </source>
</evidence>
<dbReference type="AlphaFoldDB" id="A0A1F4VGW1"/>
<dbReference type="FunFam" id="1.10.287.130:FF:000001">
    <property type="entry name" value="Two-component sensor histidine kinase"/>
    <property type="match status" value="1"/>
</dbReference>
<dbReference type="Gene3D" id="1.10.287.130">
    <property type="match status" value="1"/>
</dbReference>